<feature type="chain" id="PRO_5042238054" description="Secreted protein" evidence="1">
    <location>
        <begin position="21"/>
        <end position="224"/>
    </location>
</feature>
<accession>A0AAD5R0G4</accession>
<dbReference type="Proteomes" id="UP001196413">
    <property type="component" value="Unassembled WGS sequence"/>
</dbReference>
<reference evidence="2" key="1">
    <citation type="submission" date="2021-06" db="EMBL/GenBank/DDBJ databases">
        <title>Parelaphostrongylus tenuis whole genome reference sequence.</title>
        <authorList>
            <person name="Garwood T.J."/>
            <person name="Larsen P.A."/>
            <person name="Fountain-Jones N.M."/>
            <person name="Garbe J.R."/>
            <person name="Macchietto M.G."/>
            <person name="Kania S.A."/>
            <person name="Gerhold R.W."/>
            <person name="Richards J.E."/>
            <person name="Wolf T.M."/>
        </authorList>
    </citation>
    <scope>NUCLEOTIDE SEQUENCE</scope>
    <source>
        <strain evidence="2">MNPRO001-30</strain>
        <tissue evidence="2">Meninges</tissue>
    </source>
</reference>
<evidence type="ECO:0000256" key="1">
    <source>
        <dbReference type="SAM" id="SignalP"/>
    </source>
</evidence>
<comment type="caution">
    <text evidence="2">The sequence shown here is derived from an EMBL/GenBank/DDBJ whole genome shotgun (WGS) entry which is preliminary data.</text>
</comment>
<gene>
    <name evidence="2" type="ORF">KIN20_028007</name>
</gene>
<evidence type="ECO:0000313" key="3">
    <source>
        <dbReference type="Proteomes" id="UP001196413"/>
    </source>
</evidence>
<organism evidence="2 3">
    <name type="scientific">Parelaphostrongylus tenuis</name>
    <name type="common">Meningeal worm</name>
    <dbReference type="NCBI Taxonomy" id="148309"/>
    <lineage>
        <taxon>Eukaryota</taxon>
        <taxon>Metazoa</taxon>
        <taxon>Ecdysozoa</taxon>
        <taxon>Nematoda</taxon>
        <taxon>Chromadorea</taxon>
        <taxon>Rhabditida</taxon>
        <taxon>Rhabditina</taxon>
        <taxon>Rhabditomorpha</taxon>
        <taxon>Strongyloidea</taxon>
        <taxon>Metastrongylidae</taxon>
        <taxon>Parelaphostrongylus</taxon>
    </lineage>
</organism>
<proteinExistence type="predicted"/>
<evidence type="ECO:0008006" key="4">
    <source>
        <dbReference type="Google" id="ProtNLM"/>
    </source>
</evidence>
<dbReference type="AlphaFoldDB" id="A0AAD5R0G4"/>
<feature type="signal peptide" evidence="1">
    <location>
        <begin position="1"/>
        <end position="20"/>
    </location>
</feature>
<evidence type="ECO:0000313" key="2">
    <source>
        <dbReference type="EMBL" id="KAJ1367151.1"/>
    </source>
</evidence>
<dbReference type="EMBL" id="JAHQIW010005788">
    <property type="protein sequence ID" value="KAJ1367151.1"/>
    <property type="molecule type" value="Genomic_DNA"/>
</dbReference>
<sequence length="224" mass="23936">MASFPTLLILLLTTVLVVLGCGVMPQGQARTTSFTVTGFTLPGAMVYSTTPAIPDAIPGSATSREAVISFVSRLVMKTVTDVLEQQGRSAGLPDAITSMILNQLTVQISYDPLECKGVALKSVPDLQIPVMPANMNHPYCVVIGNTVTALCTATGGGRNMCDLSMSKDIQIIAGKHLSISGTLTTTNIIMANWSKAMWQSVVNRAVRMLASSRLDRNSQRHLRL</sequence>
<name>A0AAD5R0G4_PARTN</name>
<protein>
    <recommendedName>
        <fullName evidence="4">Secreted protein</fullName>
    </recommendedName>
</protein>
<keyword evidence="3" id="KW-1185">Reference proteome</keyword>
<keyword evidence="1" id="KW-0732">Signal</keyword>